<keyword evidence="3" id="KW-1185">Reference proteome</keyword>
<feature type="region of interest" description="Disordered" evidence="1">
    <location>
        <begin position="707"/>
        <end position="1118"/>
    </location>
</feature>
<feature type="region of interest" description="Disordered" evidence="1">
    <location>
        <begin position="93"/>
        <end position="207"/>
    </location>
</feature>
<evidence type="ECO:0000313" key="3">
    <source>
        <dbReference type="Proteomes" id="UP000677054"/>
    </source>
</evidence>
<feature type="region of interest" description="Disordered" evidence="1">
    <location>
        <begin position="642"/>
        <end position="667"/>
    </location>
</feature>
<feature type="region of interest" description="Disordered" evidence="1">
    <location>
        <begin position="1"/>
        <end position="27"/>
    </location>
</feature>
<feature type="compositionally biased region" description="Polar residues" evidence="1">
    <location>
        <begin position="174"/>
        <end position="191"/>
    </location>
</feature>
<proteinExistence type="predicted"/>
<feature type="compositionally biased region" description="Basic and acidic residues" evidence="1">
    <location>
        <begin position="439"/>
        <end position="456"/>
    </location>
</feature>
<dbReference type="EMBL" id="CAJPEV010000025">
    <property type="protein sequence ID" value="CAG0879010.1"/>
    <property type="molecule type" value="Genomic_DNA"/>
</dbReference>
<accession>A0A7R8X4H4</accession>
<feature type="compositionally biased region" description="Basic residues" evidence="1">
    <location>
        <begin position="808"/>
        <end position="820"/>
    </location>
</feature>
<feature type="compositionally biased region" description="Polar residues" evidence="1">
    <location>
        <begin position="838"/>
        <end position="851"/>
    </location>
</feature>
<feature type="compositionally biased region" description="Low complexity" evidence="1">
    <location>
        <begin position="899"/>
        <end position="920"/>
    </location>
</feature>
<reference evidence="2" key="1">
    <citation type="submission" date="2020-11" db="EMBL/GenBank/DDBJ databases">
        <authorList>
            <person name="Tran Van P."/>
        </authorList>
    </citation>
    <scope>NUCLEOTIDE SEQUENCE</scope>
</reference>
<feature type="compositionally biased region" description="Low complexity" evidence="1">
    <location>
        <begin position="968"/>
        <end position="990"/>
    </location>
</feature>
<feature type="compositionally biased region" description="Gly residues" evidence="1">
    <location>
        <begin position="1006"/>
        <end position="1016"/>
    </location>
</feature>
<dbReference type="AlphaFoldDB" id="A0A7R8X4H4"/>
<feature type="compositionally biased region" description="Basic and acidic residues" evidence="1">
    <location>
        <begin position="369"/>
        <end position="381"/>
    </location>
</feature>
<feature type="compositionally biased region" description="Basic and acidic residues" evidence="1">
    <location>
        <begin position="707"/>
        <end position="732"/>
    </location>
</feature>
<dbReference type="OrthoDB" id="6512771at2759"/>
<protein>
    <submittedName>
        <fullName evidence="2">Uncharacterized protein</fullName>
    </submittedName>
</protein>
<feature type="compositionally biased region" description="Polar residues" evidence="1">
    <location>
        <begin position="935"/>
        <end position="946"/>
    </location>
</feature>
<feature type="compositionally biased region" description="Polar residues" evidence="1">
    <location>
        <begin position="410"/>
        <end position="430"/>
    </location>
</feature>
<feature type="compositionally biased region" description="Basic and acidic residues" evidence="1">
    <location>
        <begin position="747"/>
        <end position="756"/>
    </location>
</feature>
<evidence type="ECO:0000256" key="1">
    <source>
        <dbReference type="SAM" id="MobiDB-lite"/>
    </source>
</evidence>
<feature type="compositionally biased region" description="Low complexity" evidence="1">
    <location>
        <begin position="293"/>
        <end position="311"/>
    </location>
</feature>
<organism evidence="2">
    <name type="scientific">Darwinula stevensoni</name>
    <dbReference type="NCBI Taxonomy" id="69355"/>
    <lineage>
        <taxon>Eukaryota</taxon>
        <taxon>Metazoa</taxon>
        <taxon>Ecdysozoa</taxon>
        <taxon>Arthropoda</taxon>
        <taxon>Crustacea</taxon>
        <taxon>Oligostraca</taxon>
        <taxon>Ostracoda</taxon>
        <taxon>Podocopa</taxon>
        <taxon>Podocopida</taxon>
        <taxon>Darwinulocopina</taxon>
        <taxon>Darwinuloidea</taxon>
        <taxon>Darwinulidae</taxon>
        <taxon>Darwinula</taxon>
    </lineage>
</organism>
<name>A0A7R8X4H4_9CRUS</name>
<feature type="region of interest" description="Disordered" evidence="1">
    <location>
        <begin position="274"/>
        <end position="522"/>
    </location>
</feature>
<dbReference type="Proteomes" id="UP000677054">
    <property type="component" value="Unassembled WGS sequence"/>
</dbReference>
<feature type="compositionally biased region" description="Basic residues" evidence="1">
    <location>
        <begin position="143"/>
        <end position="153"/>
    </location>
</feature>
<dbReference type="EMBL" id="LR899542">
    <property type="protein sequence ID" value="CAD7240358.1"/>
    <property type="molecule type" value="Genomic_DNA"/>
</dbReference>
<gene>
    <name evidence="2" type="ORF">DSTB1V02_LOCUS382</name>
</gene>
<feature type="compositionally biased region" description="Basic and acidic residues" evidence="1">
    <location>
        <begin position="642"/>
        <end position="652"/>
    </location>
</feature>
<feature type="compositionally biased region" description="Basic and acidic residues" evidence="1">
    <location>
        <begin position="388"/>
        <end position="407"/>
    </location>
</feature>
<evidence type="ECO:0000313" key="2">
    <source>
        <dbReference type="EMBL" id="CAD7240358.1"/>
    </source>
</evidence>
<feature type="compositionally biased region" description="Basic and acidic residues" evidence="1">
    <location>
        <begin position="9"/>
        <end position="23"/>
    </location>
</feature>
<sequence length="1118" mass="124840">MARMPVNLKRSESLKSERSDASQKRVSFNKSVHVKHIPKGAVVDSRGRVVAVIPEGVDSHHYFRVARAEPSLSPEEVAREAAAVLRQVDQISCSASPSPFPTHPHTIERSDSRAKKRPPPRIPDSSEHSTGSRTLPTVALRNKINRGSHHHNHQQPPQQTDYGNGGSLEPILETSHQVNSPPSAPSQNQNFYHRPRRKQAPPEPEKMERNLSPLRQFHQHQTLAQQNNHVNALVQRFNDEARKRDLVRRDMESAGLNPLSQRSLSPERLIQANGQHSHNKNRPFSYLQPNLASLSPGEETPPSSPTSSALRSPHEVIYAQVTVNGQKKSTVHKRLPDASTGTESQEDDERIGLSKSSYIKHHPTYSDMKIQEKQRGSEYRAGRYMNGKYRDYLDSSPDRSSEGEKPRISSRGSSPDQRITSQNIYSSRTQYKIPPVGMNRRDRDSSSSPERPREIRGGYGNAPKVPPSKSNRPLYNDYATPVKNPQEERRKNISRVVVNGYDEPSNIPVRPQRKRSPKGPEPYFYANAINKESADVNNKRLTSTSAYSEVKRKNELNKIHENKNRAGPPNHMIGNRAVERKSSLKKEKGHHGAVFNTLERIKGKFRKPVAEVRPEKKVNHVVSSSVSPQQAKLASAELVKKATEAKERERRVGSPSGSSKKHSRKIKITFEHNPTRSDSDIENLRGFVEYKGPEVSNEEHVVKIEIRGDEHDQGNARHGHVPTDPRISRSREQFLNAFLGPPPPQVTREDPSEVAKVKALTLTAAQAHDSDDYQLSQDSQALWSSPDEEDLPQRHRRSQHPHQQPQKMPRRTTPHARPRYGSREAVGLDYRRELASSDGASDTNCGSSNGLKKSRSRSLGRDLHYASSSAPLGHRTRSEEPAHYASATLEHKPRKPGRSSESASGRGRYLQGGESSSSERSGARPRPEKVKRSRSSAASLQHSNPNLVRPSRGGGVAHRRPGPGNVGEGSSESEQGSQLSRPSGSQSSRSVYLHAAAVADIPPGGAFRGRNGGDGGTMSRSQEDLWDRPGGLKKTKAVTRSLSLLAPWKPRHYRETKEVDYSSPSPGEGRPPRPPRKKENHPVTPRTVNVKRHQSMPKDSRLAGWFRKRDRGEPHPNL</sequence>
<feature type="compositionally biased region" description="Basic and acidic residues" evidence="1">
    <location>
        <begin position="921"/>
        <end position="930"/>
    </location>
</feature>